<organism evidence="1 2">
    <name type="scientific">Massilia eburnea</name>
    <dbReference type="NCBI Taxonomy" id="1776165"/>
    <lineage>
        <taxon>Bacteria</taxon>
        <taxon>Pseudomonadati</taxon>
        <taxon>Pseudomonadota</taxon>
        <taxon>Betaproteobacteria</taxon>
        <taxon>Burkholderiales</taxon>
        <taxon>Oxalobacteraceae</taxon>
        <taxon>Telluria group</taxon>
        <taxon>Massilia</taxon>
    </lineage>
</organism>
<protein>
    <submittedName>
        <fullName evidence="1">Uncharacterized protein</fullName>
    </submittedName>
</protein>
<dbReference type="OrthoDB" id="8777844at2"/>
<evidence type="ECO:0000313" key="1">
    <source>
        <dbReference type="EMBL" id="MTW12058.1"/>
    </source>
</evidence>
<dbReference type="AlphaFoldDB" id="A0A6L6QHV1"/>
<keyword evidence="2" id="KW-1185">Reference proteome</keyword>
<reference evidence="1 2" key="1">
    <citation type="submission" date="2019-11" db="EMBL/GenBank/DDBJ databases">
        <title>Type strains purchased from KCTC, JCM and DSMZ.</title>
        <authorList>
            <person name="Lu H."/>
        </authorList>
    </citation>
    <scope>NUCLEOTIDE SEQUENCE [LARGE SCALE GENOMIC DNA]</scope>
    <source>
        <strain evidence="1 2">JCM 31587</strain>
    </source>
</reference>
<dbReference type="RefSeq" id="WP_155454999.1">
    <property type="nucleotide sequence ID" value="NZ_WNKX01000011.1"/>
</dbReference>
<accession>A0A6L6QHV1</accession>
<gene>
    <name evidence="1" type="ORF">GM658_15740</name>
</gene>
<dbReference type="EMBL" id="WNKX01000011">
    <property type="protein sequence ID" value="MTW12058.1"/>
    <property type="molecule type" value="Genomic_DNA"/>
</dbReference>
<sequence length="87" mass="9466">MEELSMRNTQSKNNHVKIVVSEGKVTLEELHRALDIAVAQMVPKGGCNCGLTGFDLTFLRGDPAIGRVLREVPHIEGAVIQHVSVFG</sequence>
<name>A0A6L6QHV1_9BURK</name>
<evidence type="ECO:0000313" key="2">
    <source>
        <dbReference type="Proteomes" id="UP000472320"/>
    </source>
</evidence>
<comment type="caution">
    <text evidence="1">The sequence shown here is derived from an EMBL/GenBank/DDBJ whole genome shotgun (WGS) entry which is preliminary data.</text>
</comment>
<dbReference type="Proteomes" id="UP000472320">
    <property type="component" value="Unassembled WGS sequence"/>
</dbReference>
<proteinExistence type="predicted"/>